<evidence type="ECO:0000313" key="6">
    <source>
        <dbReference type="EMBL" id="MBO1077785.1"/>
    </source>
</evidence>
<dbReference type="InterPro" id="IPR020846">
    <property type="entry name" value="MFS_dom"/>
</dbReference>
<dbReference type="SUPFAM" id="SSF103473">
    <property type="entry name" value="MFS general substrate transporter"/>
    <property type="match status" value="1"/>
</dbReference>
<feature type="domain" description="Major facilitator superfamily (MFS) profile" evidence="5">
    <location>
        <begin position="208"/>
        <end position="406"/>
    </location>
</feature>
<dbReference type="PANTHER" id="PTHR23521">
    <property type="entry name" value="TRANSPORTER MFS SUPERFAMILY"/>
    <property type="match status" value="1"/>
</dbReference>
<evidence type="ECO:0000256" key="2">
    <source>
        <dbReference type="ARBA" id="ARBA00022989"/>
    </source>
</evidence>
<reference evidence="6 7" key="1">
    <citation type="submission" date="2020-09" db="EMBL/GenBank/DDBJ databases">
        <title>Roseomonas.</title>
        <authorList>
            <person name="Zhu W."/>
        </authorList>
    </citation>
    <scope>NUCLEOTIDE SEQUENCE [LARGE SCALE GENOMIC DNA]</scope>
    <source>
        <strain evidence="6 7">573</strain>
    </source>
</reference>
<feature type="transmembrane region" description="Helical" evidence="4">
    <location>
        <begin position="133"/>
        <end position="154"/>
    </location>
</feature>
<keyword evidence="7" id="KW-1185">Reference proteome</keyword>
<evidence type="ECO:0000256" key="1">
    <source>
        <dbReference type="ARBA" id="ARBA00022692"/>
    </source>
</evidence>
<dbReference type="PANTHER" id="PTHR23521:SF3">
    <property type="entry name" value="MFS TRANSPORTER"/>
    <property type="match status" value="1"/>
</dbReference>
<dbReference type="InterPro" id="IPR036259">
    <property type="entry name" value="MFS_trans_sf"/>
</dbReference>
<keyword evidence="1 4" id="KW-0812">Transmembrane</keyword>
<sequence length="406" mass="40446">MTGKAPNLALITIAQVLALSLWFSGTAAGPGIAMEAGLPQGSAFQALLTGGVQAGFVAGTLVSAVLTLADRFDPRRLFIASALIGATVNAAILLLPAGSGITIAARCVTGAALAGVYPVGMKLAVGWAGRRDTGLVIGILVGGLTLGSASPHLANALGGLDWRLTLLAASLAAVAAAGLMAVVRLGPRHAVAAPFRPGTALELWRDRGTRLATLGYLGHMWELYAMWAWVGAYLAASFAAWRGSGGAAAPEQAALATFAVIAAGTLGCVAAGLLADRLGRVRVTVGAMATSAACCLLAGPAFGLHPAVTVGLCAVWGIAVVADSAQFSASVAELSDPRVTGTMLTVQSCLGFALTLVTIHLMPVLVTTLGWGGAFAVLAVGPALGCVAMLRLGRSPAAAKLAGGRG</sequence>
<evidence type="ECO:0000256" key="3">
    <source>
        <dbReference type="ARBA" id="ARBA00023136"/>
    </source>
</evidence>
<feature type="transmembrane region" description="Helical" evidence="4">
    <location>
        <begin position="77"/>
        <end position="97"/>
    </location>
</feature>
<dbReference type="Proteomes" id="UP001518989">
    <property type="component" value="Unassembled WGS sequence"/>
</dbReference>
<feature type="transmembrane region" description="Helical" evidence="4">
    <location>
        <begin position="44"/>
        <end position="65"/>
    </location>
</feature>
<feature type="transmembrane region" description="Helical" evidence="4">
    <location>
        <begin position="253"/>
        <end position="274"/>
    </location>
</feature>
<feature type="transmembrane region" description="Helical" evidence="4">
    <location>
        <begin position="369"/>
        <end position="390"/>
    </location>
</feature>
<protein>
    <submittedName>
        <fullName evidence="6">MFS transporter</fullName>
    </submittedName>
</protein>
<evidence type="ECO:0000259" key="5">
    <source>
        <dbReference type="PROSITE" id="PS50850"/>
    </source>
</evidence>
<dbReference type="PROSITE" id="PS50850">
    <property type="entry name" value="MFS"/>
    <property type="match status" value="1"/>
</dbReference>
<feature type="transmembrane region" description="Helical" evidence="4">
    <location>
        <begin position="223"/>
        <end position="241"/>
    </location>
</feature>
<keyword evidence="3 4" id="KW-0472">Membrane</keyword>
<dbReference type="InterPro" id="IPR011701">
    <property type="entry name" value="MFS"/>
</dbReference>
<accession>A0ABS3KJZ7</accession>
<organism evidence="6 7">
    <name type="scientific">Roseomonas haemaphysalidis</name>
    <dbReference type="NCBI Taxonomy" id="2768162"/>
    <lineage>
        <taxon>Bacteria</taxon>
        <taxon>Pseudomonadati</taxon>
        <taxon>Pseudomonadota</taxon>
        <taxon>Alphaproteobacteria</taxon>
        <taxon>Acetobacterales</taxon>
        <taxon>Roseomonadaceae</taxon>
        <taxon>Roseomonas</taxon>
    </lineage>
</organism>
<dbReference type="EMBL" id="JACTNG010000001">
    <property type="protein sequence ID" value="MBO1077785.1"/>
    <property type="molecule type" value="Genomic_DNA"/>
</dbReference>
<proteinExistence type="predicted"/>
<keyword evidence="2 4" id="KW-1133">Transmembrane helix</keyword>
<name>A0ABS3KJZ7_9PROT</name>
<dbReference type="Pfam" id="PF07690">
    <property type="entry name" value="MFS_1"/>
    <property type="match status" value="1"/>
</dbReference>
<comment type="caution">
    <text evidence="6">The sequence shown here is derived from an EMBL/GenBank/DDBJ whole genome shotgun (WGS) entry which is preliminary data.</text>
</comment>
<evidence type="ECO:0000313" key="7">
    <source>
        <dbReference type="Proteomes" id="UP001518989"/>
    </source>
</evidence>
<feature type="transmembrane region" description="Helical" evidence="4">
    <location>
        <begin position="344"/>
        <end position="363"/>
    </location>
</feature>
<dbReference type="RefSeq" id="WP_207415188.1">
    <property type="nucleotide sequence ID" value="NZ_CP061179.1"/>
</dbReference>
<evidence type="ECO:0000256" key="4">
    <source>
        <dbReference type="SAM" id="Phobius"/>
    </source>
</evidence>
<gene>
    <name evidence="6" type="ORF">IAI61_01995</name>
</gene>
<feature type="transmembrane region" description="Helical" evidence="4">
    <location>
        <begin position="166"/>
        <end position="186"/>
    </location>
</feature>
<dbReference type="Gene3D" id="1.20.1250.20">
    <property type="entry name" value="MFS general substrate transporter like domains"/>
    <property type="match status" value="2"/>
</dbReference>